<proteinExistence type="predicted"/>
<evidence type="ECO:0000313" key="2">
    <source>
        <dbReference type="Proteomes" id="UP000245626"/>
    </source>
</evidence>
<dbReference type="EMBL" id="KZ819758">
    <property type="protein sequence ID" value="PWN52790.1"/>
    <property type="molecule type" value="Genomic_DNA"/>
</dbReference>
<reference evidence="1 2" key="1">
    <citation type="journal article" date="2018" name="Mol. Biol. Evol.">
        <title>Broad Genomic Sampling Reveals a Smut Pathogenic Ancestry of the Fungal Clade Ustilaginomycotina.</title>
        <authorList>
            <person name="Kijpornyongpan T."/>
            <person name="Mondo S.J."/>
            <person name="Barry K."/>
            <person name="Sandor L."/>
            <person name="Lee J."/>
            <person name="Lipzen A."/>
            <person name="Pangilinan J."/>
            <person name="LaButti K."/>
            <person name="Hainaut M."/>
            <person name="Henrissat B."/>
            <person name="Grigoriev I.V."/>
            <person name="Spatafora J.W."/>
            <person name="Aime M.C."/>
        </authorList>
    </citation>
    <scope>NUCLEOTIDE SEQUENCE [LARGE SCALE GENOMIC DNA]</scope>
    <source>
        <strain evidence="1 2">SA 807</strain>
    </source>
</reference>
<gene>
    <name evidence="1" type="ORF">IE53DRAFT_366905</name>
</gene>
<name>A0ACD0P3W9_9BASI</name>
<dbReference type="Proteomes" id="UP000245626">
    <property type="component" value="Unassembled WGS sequence"/>
</dbReference>
<keyword evidence="2" id="KW-1185">Reference proteome</keyword>
<accession>A0ACD0P3W9</accession>
<sequence>MASTESPQLTPSNRPPPKKRNRQALSCTACRERKIKCDRVVPCAQCVKRGDQQFCRIETKPKIIHSSTKSGGQAQPKPQQQQPHLHAHVHAHNHTPILQPEQPETAHSSTTSLGATSPHEVEAIKARLAQLEAALAQRLPVGSSSASPSTTSTSSHNLFSPTFNPRASSSSASSGVPDFDPSHRLPPLMNTIQNGYASSHYVGGNAPATQFPQINPRASLGGGGHANSPTSYYRATSGSVSGDDAASSSPHLSRLGSPSTSISTSSNWRTASGIKSEVDSDTEDAALVLERLAMGGGGLGGRSVAHCPEKKMSGGGGGGAAAKLASDAECTESSTAATRCDDLTTSVRFEGCVRADKVRNIMLPSAEEEEKKDAVMCPESNDETEDVAMGEEPSHSLPGASSSQARKQQQQPGAACSVEDETEHEGSQAGEGSRAGSDTGSGGACKKDPLNVTPIAVPCKRACNHKGLFKLKCGPETLLGWGMGWAWATGSELLDQQRQEAIKEGRKWRPTEKTEREAVLTAVCASLPSKELAAQLITVYETRVRNLAGHVVHVPCLRREMEAFYALDSYEKRARVVNHVDASWLSLFLSILILGLRFYPCYPEQGWVSADALFDGKTIHAWYSAAKTCLVLAGYLNSTSMSVLQSILLLNLYSCSANHGPGADLDQGTTSTALIRVAIANAQEMGLHRLGDKDAQPNGNESTSKVVRMEIAKRVWWALVFKDWCSAGSGCTRNYIVHPDQFNTPFPGNYNDSDLLQNPLPPQRPRTEYTEMSFVLANLEMGMVIREDVDLRLKRELAGATHGGDRRLTCQDVKLLDQKYRRILEEAPDFFQVGSEIGEGSCMEISRWLLQQGVFSKLLRLHRPNLSSRAESRTNCVLLARSILDMQKKIRARCTVLDRLWVNLMQSFSAAIVLSLHLLHTRPEPDHRLSVRSEIAEAINALKHIECSNYTAQKCIRVIEALMAEEEERWVNGFDQARERIQENGAAGHKRKRDGDGSESGVGKRKNLLSLAQRVALATKCPQAAKAVGSAKAAAAAAAGVKVERERLEGASSVLERLQRQHSSETGGGGGGGLAVGNQSQTQQPIEPAKDDVSKALMGQLMLPNAAPSPWILNGATTEGGNEEDGSSGVNFPHLSSSSSSSMPQAFLHQGQLLDANHAYPINVDVARRSVAPNGLDLSFNNPLTPPDGQPFDLAAFLDQCEDSPGSSSGQSASGGEESSSGFFGGSGGDGGRANSTSSSSSPLMQVEAGGEKDGESNPRGGLTVSDPASNQHQVQTAPRDQTGMDGFWNWILSQGAAGLPPLGTSNGATPSPGTQANVSQVWNGGSVVFSDGPSSTTTMPAPFRVGGGGSSSLPDEKPINPSAAPPFLATHLVGSQNVNVQAPLPPPPITLGTPSAGFGLESWLAMPTLYEFTDLAPSSSSSSSSSNPLGQNGYILRG</sequence>
<organism evidence="1 2">
    <name type="scientific">Violaceomyces palustris</name>
    <dbReference type="NCBI Taxonomy" id="1673888"/>
    <lineage>
        <taxon>Eukaryota</taxon>
        <taxon>Fungi</taxon>
        <taxon>Dikarya</taxon>
        <taxon>Basidiomycota</taxon>
        <taxon>Ustilaginomycotina</taxon>
        <taxon>Ustilaginomycetes</taxon>
        <taxon>Violaceomycetales</taxon>
        <taxon>Violaceomycetaceae</taxon>
        <taxon>Violaceomyces</taxon>
    </lineage>
</organism>
<protein>
    <submittedName>
        <fullName evidence="1">Uncharacterized protein</fullName>
    </submittedName>
</protein>
<evidence type="ECO:0000313" key="1">
    <source>
        <dbReference type="EMBL" id="PWN52790.1"/>
    </source>
</evidence>